<evidence type="ECO:0000256" key="3">
    <source>
        <dbReference type="ARBA" id="ARBA00023125"/>
    </source>
</evidence>
<dbReference type="InterPro" id="IPR000551">
    <property type="entry name" value="MerR-type_HTH_dom"/>
</dbReference>
<keyword evidence="1" id="KW-0678">Repressor</keyword>
<keyword evidence="7" id="KW-1185">Reference proteome</keyword>
<dbReference type="PANTHER" id="PTHR30204">
    <property type="entry name" value="REDOX-CYCLING DRUG-SENSING TRANSCRIPTIONAL ACTIVATOR SOXR"/>
    <property type="match status" value="1"/>
</dbReference>
<dbReference type="PROSITE" id="PS50937">
    <property type="entry name" value="HTH_MERR_2"/>
    <property type="match status" value="1"/>
</dbReference>
<organism evidence="6 7">
    <name type="scientific">Streptomonospora algeriensis</name>
    <dbReference type="NCBI Taxonomy" id="995084"/>
    <lineage>
        <taxon>Bacteria</taxon>
        <taxon>Bacillati</taxon>
        <taxon>Actinomycetota</taxon>
        <taxon>Actinomycetes</taxon>
        <taxon>Streptosporangiales</taxon>
        <taxon>Nocardiopsidaceae</taxon>
        <taxon>Streptomonospora</taxon>
    </lineage>
</organism>
<feature type="domain" description="HTH merR-type" evidence="5">
    <location>
        <begin position="1"/>
        <end position="68"/>
    </location>
</feature>
<dbReference type="Proteomes" id="UP001596956">
    <property type="component" value="Unassembled WGS sequence"/>
</dbReference>
<dbReference type="SUPFAM" id="SSF46955">
    <property type="entry name" value="Putative DNA-binding domain"/>
    <property type="match status" value="1"/>
</dbReference>
<keyword evidence="2" id="KW-0805">Transcription regulation</keyword>
<dbReference type="SMART" id="SM00422">
    <property type="entry name" value="HTH_MERR"/>
    <property type="match status" value="1"/>
</dbReference>
<comment type="caution">
    <text evidence="6">The sequence shown here is derived from an EMBL/GenBank/DDBJ whole genome shotgun (WGS) entry which is preliminary data.</text>
</comment>
<protein>
    <submittedName>
        <fullName evidence="6">MerR family transcriptional regulator</fullName>
    </submittedName>
</protein>
<evidence type="ECO:0000313" key="6">
    <source>
        <dbReference type="EMBL" id="MFD0799819.1"/>
    </source>
</evidence>
<dbReference type="PANTHER" id="PTHR30204:SF69">
    <property type="entry name" value="MERR-FAMILY TRANSCRIPTIONAL REGULATOR"/>
    <property type="match status" value="1"/>
</dbReference>
<evidence type="ECO:0000256" key="1">
    <source>
        <dbReference type="ARBA" id="ARBA00022491"/>
    </source>
</evidence>
<gene>
    <name evidence="6" type="ORF">ACFQZU_00590</name>
</gene>
<sequence>MRIADAAAQVGVPPHRLRHYESTSLLVPERTPAGYRDYSPHDIARAKQIKALLDSGFTTGDVALMLPCMQPDPDPDPGLRCCADTTARLTARLDQIKERRARLEHTERALAAWLNLPNGDDTRTSSAAVSPTS</sequence>
<evidence type="ECO:0000256" key="2">
    <source>
        <dbReference type="ARBA" id="ARBA00023015"/>
    </source>
</evidence>
<evidence type="ECO:0000313" key="7">
    <source>
        <dbReference type="Proteomes" id="UP001596956"/>
    </source>
</evidence>
<evidence type="ECO:0000259" key="5">
    <source>
        <dbReference type="PROSITE" id="PS50937"/>
    </source>
</evidence>
<keyword evidence="4" id="KW-0804">Transcription</keyword>
<dbReference type="Pfam" id="PF13411">
    <property type="entry name" value="MerR_1"/>
    <property type="match status" value="1"/>
</dbReference>
<dbReference type="EMBL" id="JBHTHR010000005">
    <property type="protein sequence ID" value="MFD0799819.1"/>
    <property type="molecule type" value="Genomic_DNA"/>
</dbReference>
<dbReference type="Gene3D" id="1.10.1660.10">
    <property type="match status" value="1"/>
</dbReference>
<name>A0ABW3BAT1_9ACTN</name>
<dbReference type="InterPro" id="IPR047057">
    <property type="entry name" value="MerR_fam"/>
</dbReference>
<dbReference type="InterPro" id="IPR009061">
    <property type="entry name" value="DNA-bd_dom_put_sf"/>
</dbReference>
<proteinExistence type="predicted"/>
<reference evidence="7" key="1">
    <citation type="journal article" date="2019" name="Int. J. Syst. Evol. Microbiol.">
        <title>The Global Catalogue of Microorganisms (GCM) 10K type strain sequencing project: providing services to taxonomists for standard genome sequencing and annotation.</title>
        <authorList>
            <consortium name="The Broad Institute Genomics Platform"/>
            <consortium name="The Broad Institute Genome Sequencing Center for Infectious Disease"/>
            <person name="Wu L."/>
            <person name="Ma J."/>
        </authorList>
    </citation>
    <scope>NUCLEOTIDE SEQUENCE [LARGE SCALE GENOMIC DNA]</scope>
    <source>
        <strain evidence="7">CCUG 63369</strain>
    </source>
</reference>
<evidence type="ECO:0000256" key="4">
    <source>
        <dbReference type="ARBA" id="ARBA00023163"/>
    </source>
</evidence>
<keyword evidence="3" id="KW-0238">DNA-binding</keyword>
<accession>A0ABW3BAT1</accession>